<feature type="binding site" evidence="7">
    <location>
        <position position="251"/>
    </location>
    <ligand>
        <name>Zn(2+)</name>
        <dbReference type="ChEBI" id="CHEBI:29105"/>
        <note>catalytic</note>
    </ligand>
</feature>
<dbReference type="eggNOG" id="COG0319">
    <property type="taxonomic scope" value="Bacteria"/>
</dbReference>
<dbReference type="HOGENOM" id="CLU_975807_0_0_7"/>
<keyword evidence="7" id="KW-0690">Ribosome biogenesis</keyword>
<dbReference type="AlphaFoldDB" id="C3XDB6"/>
<comment type="caution">
    <text evidence="8">The sequence shown here is derived from an EMBL/GenBank/DDBJ whole genome shotgun (WGS) entry which is preliminary data.</text>
</comment>
<comment type="function">
    <text evidence="7">Single strand-specific metallo-endoribonuclease involved in late-stage 70S ribosome quality control and in maturation of the 3' terminus of the 16S rRNA.</text>
</comment>
<dbReference type="Pfam" id="PF02130">
    <property type="entry name" value="YbeY"/>
    <property type="match status" value="1"/>
</dbReference>
<comment type="subcellular location">
    <subcellularLocation>
        <location evidence="7">Cytoplasm</location>
    </subcellularLocation>
</comment>
<keyword evidence="2 7" id="KW-0540">Nuclease</keyword>
<evidence type="ECO:0000256" key="1">
    <source>
        <dbReference type="ARBA" id="ARBA00010875"/>
    </source>
</evidence>
<evidence type="ECO:0000256" key="6">
    <source>
        <dbReference type="ARBA" id="ARBA00022833"/>
    </source>
</evidence>
<keyword evidence="6 7" id="KW-0862">Zinc</keyword>
<dbReference type="SUPFAM" id="SSF55486">
    <property type="entry name" value="Metalloproteases ('zincins'), catalytic domain"/>
    <property type="match status" value="1"/>
</dbReference>
<dbReference type="GO" id="GO:0006364">
    <property type="term" value="P:rRNA processing"/>
    <property type="evidence" value="ECO:0007669"/>
    <property type="project" value="UniProtKB-UniRule"/>
</dbReference>
<evidence type="ECO:0000256" key="5">
    <source>
        <dbReference type="ARBA" id="ARBA00022801"/>
    </source>
</evidence>
<name>C3XDB6_9HELI</name>
<dbReference type="GO" id="GO:0005737">
    <property type="term" value="C:cytoplasm"/>
    <property type="evidence" value="ECO:0007669"/>
    <property type="project" value="UniProtKB-SubCell"/>
</dbReference>
<evidence type="ECO:0000313" key="8">
    <source>
        <dbReference type="EMBL" id="EEO23005.2"/>
    </source>
</evidence>
<dbReference type="HAMAP" id="MF_00009">
    <property type="entry name" value="Endoribonucl_YbeY"/>
    <property type="match status" value="1"/>
</dbReference>
<evidence type="ECO:0000313" key="9">
    <source>
        <dbReference type="Proteomes" id="UP000005085"/>
    </source>
</evidence>
<proteinExistence type="inferred from homology"/>
<dbReference type="NCBIfam" id="TIGR00043">
    <property type="entry name" value="rRNA maturation RNase YbeY"/>
    <property type="match status" value="1"/>
</dbReference>
<evidence type="ECO:0000256" key="3">
    <source>
        <dbReference type="ARBA" id="ARBA00022723"/>
    </source>
</evidence>
<comment type="cofactor">
    <cofactor evidence="7">
        <name>Zn(2+)</name>
        <dbReference type="ChEBI" id="CHEBI:29105"/>
    </cofactor>
    <text evidence="7">Binds 1 zinc ion.</text>
</comment>
<dbReference type="GO" id="GO:0008270">
    <property type="term" value="F:zinc ion binding"/>
    <property type="evidence" value="ECO:0007669"/>
    <property type="project" value="UniProtKB-UniRule"/>
</dbReference>
<keyword evidence="4 7" id="KW-0255">Endonuclease</keyword>
<protein>
    <recommendedName>
        <fullName evidence="7">Endoribonuclease YbeY</fullName>
        <ecNumber evidence="7">3.1.-.-</ecNumber>
    </recommendedName>
</protein>
<dbReference type="PROSITE" id="PS01306">
    <property type="entry name" value="UPF0054"/>
    <property type="match status" value="1"/>
</dbReference>
<comment type="similarity">
    <text evidence="1 7">Belongs to the endoribonuclease YbeY family.</text>
</comment>
<keyword evidence="3 7" id="KW-0479">Metal-binding</keyword>
<dbReference type="Proteomes" id="UP000005085">
    <property type="component" value="Unassembled WGS sequence"/>
</dbReference>
<dbReference type="PANTHER" id="PTHR46986:SF1">
    <property type="entry name" value="ENDORIBONUCLEASE YBEY, CHLOROPLASTIC"/>
    <property type="match status" value="1"/>
</dbReference>
<dbReference type="InterPro" id="IPR020549">
    <property type="entry name" value="YbeY_CS"/>
</dbReference>
<feature type="binding site" evidence="7">
    <location>
        <position position="245"/>
    </location>
    <ligand>
        <name>Zn(2+)</name>
        <dbReference type="ChEBI" id="CHEBI:29105"/>
        <note>catalytic</note>
    </ligand>
</feature>
<dbReference type="InterPro" id="IPR023091">
    <property type="entry name" value="MetalPrtase_cat_dom_sf_prd"/>
</dbReference>
<sequence>MRVEVDESFFLLKPCKNLWNHFKTTHIFPYMQEKMRGLNHERLLDSSNCHVERSETSKSLGAMSNLGEAQDLGHNLWNLDSNQNAMDKPPHTEILQAWQDLKQDSNNDLNTDLTQDSSIEINGYIEFLADFIMQTIRLDSIKKDLKLQESIYKYIESLDKQNLYIELIFVDSESMQELNKQYMAKDYPTDVLSFPLEIQDIESSDMPQCLGSIIINIYEVCDKAALYKHNPYAEFSLLFIHAFLHLLGFDHECDNGEQRAVEQAIIESLGLPDSLIVRVDSKNKS</sequence>
<evidence type="ECO:0000256" key="7">
    <source>
        <dbReference type="HAMAP-Rule" id="MF_00009"/>
    </source>
</evidence>
<keyword evidence="7" id="KW-0698">rRNA processing</keyword>
<gene>
    <name evidence="7" type="primary">ybeY</name>
    <name evidence="8" type="ORF">HRAG_00062</name>
</gene>
<keyword evidence="9" id="KW-1185">Reference proteome</keyword>
<dbReference type="GO" id="GO:0004222">
    <property type="term" value="F:metalloendopeptidase activity"/>
    <property type="evidence" value="ECO:0007669"/>
    <property type="project" value="InterPro"/>
</dbReference>
<dbReference type="PANTHER" id="PTHR46986">
    <property type="entry name" value="ENDORIBONUCLEASE YBEY, CHLOROPLASTIC"/>
    <property type="match status" value="1"/>
</dbReference>
<evidence type="ECO:0000256" key="2">
    <source>
        <dbReference type="ARBA" id="ARBA00022722"/>
    </source>
</evidence>
<dbReference type="Gene3D" id="3.40.390.30">
    <property type="entry name" value="Metalloproteases ('zincins'), catalytic domain"/>
    <property type="match status" value="1"/>
</dbReference>
<keyword evidence="7" id="KW-0963">Cytoplasm</keyword>
<keyword evidence="5 7" id="KW-0378">Hydrolase</keyword>
<dbReference type="GO" id="GO:0004521">
    <property type="term" value="F:RNA endonuclease activity"/>
    <property type="evidence" value="ECO:0007669"/>
    <property type="project" value="UniProtKB-UniRule"/>
</dbReference>
<accession>C3XDB6</accession>
<dbReference type="EC" id="3.1.-.-" evidence="7"/>
<organism evidence="8 9">
    <name type="scientific">Helicobacter bilis ATCC 43879</name>
    <dbReference type="NCBI Taxonomy" id="613026"/>
    <lineage>
        <taxon>Bacteria</taxon>
        <taxon>Pseudomonadati</taxon>
        <taxon>Campylobacterota</taxon>
        <taxon>Epsilonproteobacteria</taxon>
        <taxon>Campylobacterales</taxon>
        <taxon>Helicobacteraceae</taxon>
        <taxon>Helicobacter</taxon>
    </lineage>
</organism>
<evidence type="ECO:0000256" key="4">
    <source>
        <dbReference type="ARBA" id="ARBA00022759"/>
    </source>
</evidence>
<feature type="binding site" evidence="7">
    <location>
        <position position="241"/>
    </location>
    <ligand>
        <name>Zn(2+)</name>
        <dbReference type="ChEBI" id="CHEBI:29105"/>
        <note>catalytic</note>
    </ligand>
</feature>
<dbReference type="OrthoDB" id="9807740at2"/>
<dbReference type="EMBL" id="ACDN02000002">
    <property type="protein sequence ID" value="EEO23005.2"/>
    <property type="molecule type" value="Genomic_DNA"/>
</dbReference>
<reference evidence="8 9" key="1">
    <citation type="journal article" date="2014" name="Genome Announc.">
        <title>Draft genome sequences of six enterohepatic helicobacter species isolated from humans and one from rhesus macaques.</title>
        <authorList>
            <person name="Shen Z."/>
            <person name="Sheh A."/>
            <person name="Young S.K."/>
            <person name="Abouelliel A."/>
            <person name="Ward D.V."/>
            <person name="Earl A.M."/>
            <person name="Fox J.G."/>
        </authorList>
    </citation>
    <scope>NUCLEOTIDE SEQUENCE [LARGE SCALE GENOMIC DNA]</scope>
    <source>
        <strain evidence="8 9">ATCC 43879</strain>
    </source>
</reference>
<dbReference type="InterPro" id="IPR002036">
    <property type="entry name" value="YbeY"/>
</dbReference>